<accession>A0A918K2T8</accession>
<dbReference type="InterPro" id="IPR016181">
    <property type="entry name" value="Acyl_CoA_acyltransferase"/>
</dbReference>
<name>A0A918K2T8_9GAMM</name>
<dbReference type="EMBL" id="BMXR01000001">
    <property type="protein sequence ID" value="GGX42034.1"/>
    <property type="molecule type" value="Genomic_DNA"/>
</dbReference>
<gene>
    <name evidence="2" type="ORF">GCM10007392_06210</name>
</gene>
<evidence type="ECO:0000259" key="1">
    <source>
        <dbReference type="PROSITE" id="PS51186"/>
    </source>
</evidence>
<dbReference type="PROSITE" id="PS51186">
    <property type="entry name" value="GNAT"/>
    <property type="match status" value="1"/>
</dbReference>
<protein>
    <recommendedName>
        <fullName evidence="1">N-acetyltransferase domain-containing protein</fullName>
    </recommendedName>
</protein>
<dbReference type="GO" id="GO:0016747">
    <property type="term" value="F:acyltransferase activity, transferring groups other than amino-acyl groups"/>
    <property type="evidence" value="ECO:0007669"/>
    <property type="project" value="InterPro"/>
</dbReference>
<reference evidence="2" key="2">
    <citation type="submission" date="2020-09" db="EMBL/GenBank/DDBJ databases">
        <authorList>
            <person name="Sun Q."/>
            <person name="Kim S."/>
        </authorList>
    </citation>
    <scope>NUCLEOTIDE SEQUENCE</scope>
    <source>
        <strain evidence="2">KCTC 22169</strain>
    </source>
</reference>
<comment type="caution">
    <text evidence="2">The sequence shown here is derived from an EMBL/GenBank/DDBJ whole genome shotgun (WGS) entry which is preliminary data.</text>
</comment>
<dbReference type="Pfam" id="PF00583">
    <property type="entry name" value="Acetyltransf_1"/>
    <property type="match status" value="1"/>
</dbReference>
<reference evidence="2" key="1">
    <citation type="journal article" date="2014" name="Int. J. Syst. Evol. Microbiol.">
        <title>Complete genome sequence of Corynebacterium casei LMG S-19264T (=DSM 44701T), isolated from a smear-ripened cheese.</title>
        <authorList>
            <consortium name="US DOE Joint Genome Institute (JGI-PGF)"/>
            <person name="Walter F."/>
            <person name="Albersmeier A."/>
            <person name="Kalinowski J."/>
            <person name="Ruckert C."/>
        </authorList>
    </citation>
    <scope>NUCLEOTIDE SEQUENCE</scope>
    <source>
        <strain evidence="2">KCTC 22169</strain>
    </source>
</reference>
<dbReference type="PANTHER" id="PTHR43792">
    <property type="entry name" value="GNAT FAMILY, PUTATIVE (AFU_ORTHOLOGUE AFUA_3G00765)-RELATED-RELATED"/>
    <property type="match status" value="1"/>
</dbReference>
<evidence type="ECO:0000313" key="2">
    <source>
        <dbReference type="EMBL" id="GGX42034.1"/>
    </source>
</evidence>
<keyword evidence="3" id="KW-1185">Reference proteome</keyword>
<dbReference type="PANTHER" id="PTHR43792:SF13">
    <property type="entry name" value="ACETYLTRANSFERASE"/>
    <property type="match status" value="1"/>
</dbReference>
<dbReference type="RefSeq" id="WP_189607004.1">
    <property type="nucleotide sequence ID" value="NZ_BMXR01000001.1"/>
</dbReference>
<dbReference type="InterPro" id="IPR000182">
    <property type="entry name" value="GNAT_dom"/>
</dbReference>
<sequence>MKKQTGTDIHIRWSRPAELRRLLQDPETCRQLFGQTELLRDLLDHMRRQPRDRIWYQPAHLSIDGHWVAAGGFKGPPQKGTVEIGYRVHPDYRRRGYASALTRWLCQAALEHQLDYVVAVTATTNLASQGVLAHNGFVHTGDLLSDSQQWLQRWRYTVPKLWTGLPK</sequence>
<dbReference type="Gene3D" id="3.40.630.30">
    <property type="match status" value="1"/>
</dbReference>
<dbReference type="SUPFAM" id="SSF55729">
    <property type="entry name" value="Acyl-CoA N-acyltransferases (Nat)"/>
    <property type="match status" value="1"/>
</dbReference>
<dbReference type="AlphaFoldDB" id="A0A918K2T8"/>
<proteinExistence type="predicted"/>
<dbReference type="Proteomes" id="UP000626148">
    <property type="component" value="Unassembled WGS sequence"/>
</dbReference>
<dbReference type="CDD" id="cd04301">
    <property type="entry name" value="NAT_SF"/>
    <property type="match status" value="1"/>
</dbReference>
<evidence type="ECO:0000313" key="3">
    <source>
        <dbReference type="Proteomes" id="UP000626148"/>
    </source>
</evidence>
<dbReference type="InterPro" id="IPR051531">
    <property type="entry name" value="N-acetyltransferase"/>
</dbReference>
<organism evidence="2 3">
    <name type="scientific">Saccharospirillum salsuginis</name>
    <dbReference type="NCBI Taxonomy" id="418750"/>
    <lineage>
        <taxon>Bacteria</taxon>
        <taxon>Pseudomonadati</taxon>
        <taxon>Pseudomonadota</taxon>
        <taxon>Gammaproteobacteria</taxon>
        <taxon>Oceanospirillales</taxon>
        <taxon>Saccharospirillaceae</taxon>
        <taxon>Saccharospirillum</taxon>
    </lineage>
</organism>
<feature type="domain" description="N-acetyltransferase" evidence="1">
    <location>
        <begin position="9"/>
        <end position="159"/>
    </location>
</feature>